<reference evidence="16 17" key="1">
    <citation type="submission" date="2021-01" db="EMBL/GenBank/DDBJ databases">
        <title>Belnapia mucosa sp. nov. and Belnapia arida sp. nov., isolated from the Tabernas Desert (Almeria, Spain).</title>
        <authorList>
            <person name="Molina-Menor E."/>
            <person name="Vidal-Verdu A."/>
            <person name="Calonge A."/>
            <person name="Satari L."/>
            <person name="Pereto J."/>
            <person name="Porcar M."/>
        </authorList>
    </citation>
    <scope>NUCLEOTIDE SEQUENCE [LARGE SCALE GENOMIC DNA]</scope>
    <source>
        <strain evidence="16 17">T18</strain>
    </source>
</reference>
<evidence type="ECO:0000256" key="8">
    <source>
        <dbReference type="ARBA" id="ARBA00022741"/>
    </source>
</evidence>
<keyword evidence="7" id="KW-0677">Repeat</keyword>
<dbReference type="PROSITE" id="PS50113">
    <property type="entry name" value="PAC"/>
    <property type="match status" value="1"/>
</dbReference>
<keyword evidence="11" id="KW-0843">Virulence</keyword>
<comment type="caution">
    <text evidence="16">The sequence shown here is derived from an EMBL/GenBank/DDBJ whole genome shotgun (WGS) entry which is preliminary data.</text>
</comment>
<evidence type="ECO:0000256" key="6">
    <source>
        <dbReference type="ARBA" id="ARBA00022679"/>
    </source>
</evidence>
<comment type="catalytic activity">
    <reaction evidence="1">
        <text>ATP + protein L-histidine = ADP + protein N-phospho-L-histidine.</text>
        <dbReference type="EC" id="2.7.13.3"/>
    </reaction>
</comment>
<evidence type="ECO:0000313" key="16">
    <source>
        <dbReference type="EMBL" id="MBL6078194.1"/>
    </source>
</evidence>
<evidence type="ECO:0000259" key="14">
    <source>
        <dbReference type="PROSITE" id="PS50112"/>
    </source>
</evidence>
<keyword evidence="3" id="KW-0597">Phosphoprotein</keyword>
<dbReference type="PANTHER" id="PTHR41523">
    <property type="entry name" value="TWO-COMPONENT SYSTEM SENSOR PROTEIN"/>
    <property type="match status" value="1"/>
</dbReference>
<keyword evidence="8" id="KW-0547">Nucleotide-binding</keyword>
<evidence type="ECO:0000256" key="12">
    <source>
        <dbReference type="SAM" id="Coils"/>
    </source>
</evidence>
<evidence type="ECO:0000256" key="9">
    <source>
        <dbReference type="ARBA" id="ARBA00022777"/>
    </source>
</evidence>
<feature type="coiled-coil region" evidence="12">
    <location>
        <begin position="39"/>
        <end position="66"/>
    </location>
</feature>
<dbReference type="SMART" id="SM00091">
    <property type="entry name" value="PAS"/>
    <property type="match status" value="1"/>
</dbReference>
<keyword evidence="17" id="KW-1185">Reference proteome</keyword>
<dbReference type="PANTHER" id="PTHR41523:SF8">
    <property type="entry name" value="ETHYLENE RESPONSE SENSOR PROTEIN"/>
    <property type="match status" value="1"/>
</dbReference>
<dbReference type="NCBIfam" id="TIGR00229">
    <property type="entry name" value="sensory_box"/>
    <property type="match status" value="1"/>
</dbReference>
<dbReference type="Proteomes" id="UP000660885">
    <property type="component" value="Unassembled WGS sequence"/>
</dbReference>
<gene>
    <name evidence="16" type="ORF">JMJ56_09270</name>
</gene>
<dbReference type="EC" id="2.7.13.3" evidence="2"/>
<dbReference type="PROSITE" id="PS50112">
    <property type="entry name" value="PAS"/>
    <property type="match status" value="1"/>
</dbReference>
<keyword evidence="6" id="KW-0808">Transferase</keyword>
<feature type="region of interest" description="Disordered" evidence="13">
    <location>
        <begin position="1"/>
        <end position="39"/>
    </location>
</feature>
<keyword evidence="12" id="KW-0175">Coiled coil</keyword>
<dbReference type="EMBL" id="JAETWB010000002">
    <property type="protein sequence ID" value="MBL6078194.1"/>
    <property type="molecule type" value="Genomic_DNA"/>
</dbReference>
<dbReference type="Pfam" id="PF07536">
    <property type="entry name" value="HWE_HK"/>
    <property type="match status" value="1"/>
</dbReference>
<dbReference type="SUPFAM" id="SSF55785">
    <property type="entry name" value="PYP-like sensor domain (PAS domain)"/>
    <property type="match status" value="1"/>
</dbReference>
<evidence type="ECO:0000256" key="3">
    <source>
        <dbReference type="ARBA" id="ARBA00022553"/>
    </source>
</evidence>
<dbReference type="InterPro" id="IPR035965">
    <property type="entry name" value="PAS-like_dom_sf"/>
</dbReference>
<dbReference type="InterPro" id="IPR011102">
    <property type="entry name" value="Sig_transdc_His_kinase_HWE"/>
</dbReference>
<evidence type="ECO:0000256" key="10">
    <source>
        <dbReference type="ARBA" id="ARBA00022840"/>
    </source>
</evidence>
<evidence type="ECO:0000256" key="5">
    <source>
        <dbReference type="ARBA" id="ARBA00022643"/>
    </source>
</evidence>
<dbReference type="InterPro" id="IPR036890">
    <property type="entry name" value="HATPase_C_sf"/>
</dbReference>
<evidence type="ECO:0000259" key="15">
    <source>
        <dbReference type="PROSITE" id="PS50113"/>
    </source>
</evidence>
<sequence>MSSEELGNLGRVDGETVTPGRSEPSPTFLPDGVGGSSASLEAEQRIAELEAENRALKAEAERLRHLLDSAADYAIVTLDLEGRITGWNEGAHAILGYGHGEILGRSGEVFFPAEDRAQGVFVKELCRAVEEGRAPNERWHIRRDGSRFWASGLMMPLLNADGKPEGFLNVFRDSTAVRAEEERRALLLAEMGHRMKNVLATVQAVAAQTLRQTGVPAAVQETLLQRLVALAGSHDLLTRGGWESAPLTDVIQRSLSPYAGSGRVTSDGPPVRLAADTVEVLNLAFHELATNAAKYGALSVPEGRVEVSWALRRTGKGTRLVEIDWREREGPPVTPPKRRGFGSRLLERGLAQRVGGTVKLDFRPEGLECRICLPVAAGE</sequence>
<evidence type="ECO:0000256" key="13">
    <source>
        <dbReference type="SAM" id="MobiDB-lite"/>
    </source>
</evidence>
<accession>A0ABS1U0J2</accession>
<keyword evidence="5" id="KW-0288">FMN</keyword>
<dbReference type="Pfam" id="PF13426">
    <property type="entry name" value="PAS_9"/>
    <property type="match status" value="1"/>
</dbReference>
<dbReference type="SMART" id="SM00911">
    <property type="entry name" value="HWE_HK"/>
    <property type="match status" value="1"/>
</dbReference>
<evidence type="ECO:0000313" key="17">
    <source>
        <dbReference type="Proteomes" id="UP000660885"/>
    </source>
</evidence>
<protein>
    <recommendedName>
        <fullName evidence="2">histidine kinase</fullName>
        <ecNumber evidence="2">2.7.13.3</ecNumber>
    </recommendedName>
</protein>
<keyword evidence="10" id="KW-0067">ATP-binding</keyword>
<feature type="domain" description="PAC" evidence="15">
    <location>
        <begin position="134"/>
        <end position="186"/>
    </location>
</feature>
<proteinExistence type="predicted"/>
<keyword evidence="9" id="KW-0418">Kinase</keyword>
<evidence type="ECO:0000256" key="1">
    <source>
        <dbReference type="ARBA" id="ARBA00000085"/>
    </source>
</evidence>
<evidence type="ECO:0000256" key="11">
    <source>
        <dbReference type="ARBA" id="ARBA00023026"/>
    </source>
</evidence>
<dbReference type="CDD" id="cd00130">
    <property type="entry name" value="PAS"/>
    <property type="match status" value="1"/>
</dbReference>
<dbReference type="Gene3D" id="3.30.450.20">
    <property type="entry name" value="PAS domain"/>
    <property type="match status" value="1"/>
</dbReference>
<dbReference type="InterPro" id="IPR000700">
    <property type="entry name" value="PAS-assoc_C"/>
</dbReference>
<evidence type="ECO:0000256" key="2">
    <source>
        <dbReference type="ARBA" id="ARBA00012438"/>
    </source>
</evidence>
<evidence type="ECO:0000256" key="4">
    <source>
        <dbReference type="ARBA" id="ARBA00022630"/>
    </source>
</evidence>
<organism evidence="16 17">
    <name type="scientific">Belnapia arida</name>
    <dbReference type="NCBI Taxonomy" id="2804533"/>
    <lineage>
        <taxon>Bacteria</taxon>
        <taxon>Pseudomonadati</taxon>
        <taxon>Pseudomonadota</taxon>
        <taxon>Alphaproteobacteria</taxon>
        <taxon>Acetobacterales</taxon>
        <taxon>Roseomonadaceae</taxon>
        <taxon>Belnapia</taxon>
    </lineage>
</organism>
<feature type="domain" description="PAS" evidence="14">
    <location>
        <begin position="59"/>
        <end position="112"/>
    </location>
</feature>
<keyword evidence="4" id="KW-0285">Flavoprotein</keyword>
<evidence type="ECO:0000256" key="7">
    <source>
        <dbReference type="ARBA" id="ARBA00022737"/>
    </source>
</evidence>
<dbReference type="Gene3D" id="3.30.565.10">
    <property type="entry name" value="Histidine kinase-like ATPase, C-terminal domain"/>
    <property type="match status" value="1"/>
</dbReference>
<dbReference type="InterPro" id="IPR000014">
    <property type="entry name" value="PAS"/>
</dbReference>
<name>A0ABS1U0J2_9PROT</name>